<gene>
    <name evidence="3" type="ORF">RM704_30850</name>
</gene>
<dbReference type="Gene3D" id="3.10.129.10">
    <property type="entry name" value="Hotdog Thioesterase"/>
    <property type="match status" value="1"/>
</dbReference>
<reference evidence="3" key="1">
    <citation type="submission" date="2024-05" db="EMBL/GenBank/DDBJ databases">
        <title>30 novel species of actinomycetes from the DSMZ collection.</title>
        <authorList>
            <person name="Nouioui I."/>
        </authorList>
    </citation>
    <scope>NUCLEOTIDE SEQUENCE</scope>
    <source>
        <strain evidence="3">DSM 3412</strain>
    </source>
</reference>
<protein>
    <submittedName>
        <fullName evidence="3">MaoC/PaaZ C-terminal domain-containing protein</fullName>
    </submittedName>
</protein>
<comment type="caution">
    <text evidence="3">The sequence shown here is derived from an EMBL/GenBank/DDBJ whole genome shotgun (WGS) entry which is preliminary data.</text>
</comment>
<dbReference type="SUPFAM" id="SSF54637">
    <property type="entry name" value="Thioesterase/thiol ester dehydrase-isomerase"/>
    <property type="match status" value="1"/>
</dbReference>
<dbReference type="InterPro" id="IPR050965">
    <property type="entry name" value="UPF0336/Enoyl-CoA_hydratase"/>
</dbReference>
<dbReference type="PANTHER" id="PTHR43437">
    <property type="entry name" value="HYDROXYACYL-THIOESTER DEHYDRATASE TYPE 2, MITOCHONDRIAL-RELATED"/>
    <property type="match status" value="1"/>
</dbReference>
<dbReference type="Proteomes" id="UP001180737">
    <property type="component" value="Unassembled WGS sequence"/>
</dbReference>
<dbReference type="EMBL" id="JAVRFJ010000032">
    <property type="protein sequence ID" value="MDT0571805.1"/>
    <property type="molecule type" value="Genomic_DNA"/>
</dbReference>
<dbReference type="InterPro" id="IPR002539">
    <property type="entry name" value="MaoC-like_dom"/>
</dbReference>
<dbReference type="RefSeq" id="WP_033532363.1">
    <property type="nucleotide sequence ID" value="NZ_JAVRFJ010000032.1"/>
</dbReference>
<name>A0ABU2Z5F0_9ACTN</name>
<evidence type="ECO:0000313" key="3">
    <source>
        <dbReference type="EMBL" id="MDT0571805.1"/>
    </source>
</evidence>
<organism evidence="3 4">
    <name type="scientific">Streptomyces gottesmaniae</name>
    <dbReference type="NCBI Taxonomy" id="3075518"/>
    <lineage>
        <taxon>Bacteria</taxon>
        <taxon>Bacillati</taxon>
        <taxon>Actinomycetota</taxon>
        <taxon>Actinomycetes</taxon>
        <taxon>Kitasatosporales</taxon>
        <taxon>Streptomycetaceae</taxon>
        <taxon>Streptomyces</taxon>
    </lineage>
</organism>
<comment type="similarity">
    <text evidence="1">Belongs to the enoyl-CoA hydratase/isomerase family.</text>
</comment>
<dbReference type="PANTHER" id="PTHR43437:SF3">
    <property type="entry name" value="HYDROXYACYL-THIOESTER DEHYDRATASE TYPE 2, MITOCHONDRIAL"/>
    <property type="match status" value="1"/>
</dbReference>
<dbReference type="InterPro" id="IPR029069">
    <property type="entry name" value="HotDog_dom_sf"/>
</dbReference>
<dbReference type="Pfam" id="PF01575">
    <property type="entry name" value="MaoC_dehydratas"/>
    <property type="match status" value="1"/>
</dbReference>
<evidence type="ECO:0000259" key="2">
    <source>
        <dbReference type="Pfam" id="PF01575"/>
    </source>
</evidence>
<keyword evidence="4" id="KW-1185">Reference proteome</keyword>
<evidence type="ECO:0000256" key="1">
    <source>
        <dbReference type="ARBA" id="ARBA00005254"/>
    </source>
</evidence>
<proteinExistence type="inferred from homology"/>
<accession>A0ABU2Z5F0</accession>
<sequence length="154" mass="16766">MISASYEGIRIGDVVKTGFRTVTEDYVRDFADLTGDRHPLHLDPAYAARTRFGRRIAHGALLMSTLLGLVELHPSYLQCFYGMDKVRFRAPVYLGDSVCAESEIVDIQPRPGGGAAVVTSEVRLMNQEGTLVFSGLFALLVAGRSEALATEAES</sequence>
<evidence type="ECO:0000313" key="4">
    <source>
        <dbReference type="Proteomes" id="UP001180737"/>
    </source>
</evidence>
<feature type="domain" description="MaoC-like" evidence="2">
    <location>
        <begin position="12"/>
        <end position="110"/>
    </location>
</feature>